<feature type="non-terminal residue" evidence="2">
    <location>
        <position position="1"/>
    </location>
</feature>
<dbReference type="InterPro" id="IPR021109">
    <property type="entry name" value="Peptidase_aspartic_dom_sf"/>
</dbReference>
<proteinExistence type="predicted"/>
<feature type="compositionally biased region" description="Basic and acidic residues" evidence="1">
    <location>
        <begin position="793"/>
        <end position="807"/>
    </location>
</feature>
<feature type="region of interest" description="Disordered" evidence="1">
    <location>
        <begin position="20"/>
        <end position="102"/>
    </location>
</feature>
<feature type="region of interest" description="Disordered" evidence="1">
    <location>
        <begin position="791"/>
        <end position="832"/>
    </location>
</feature>
<feature type="compositionally biased region" description="Basic and acidic residues" evidence="1">
    <location>
        <begin position="140"/>
        <end position="149"/>
    </location>
</feature>
<feature type="compositionally biased region" description="Polar residues" evidence="1">
    <location>
        <begin position="508"/>
        <end position="518"/>
    </location>
</feature>
<name>A0A8H7LUI7_9AGAM</name>
<evidence type="ECO:0000313" key="3">
    <source>
        <dbReference type="Proteomes" id="UP000602905"/>
    </source>
</evidence>
<feature type="compositionally biased region" description="Pro residues" evidence="1">
    <location>
        <begin position="64"/>
        <end position="74"/>
    </location>
</feature>
<protein>
    <submittedName>
        <fullName evidence="2">Uncharacterized protein</fullName>
    </submittedName>
</protein>
<feature type="compositionally biased region" description="Basic and acidic residues" evidence="1">
    <location>
        <begin position="476"/>
        <end position="487"/>
    </location>
</feature>
<comment type="caution">
    <text evidence="2">The sequence shown here is derived from an EMBL/GenBank/DDBJ whole genome shotgun (WGS) entry which is preliminary data.</text>
</comment>
<feature type="compositionally biased region" description="Polar residues" evidence="1">
    <location>
        <begin position="46"/>
        <end position="63"/>
    </location>
</feature>
<dbReference type="EMBL" id="JACYCD010000245">
    <property type="protein sequence ID" value="KAF8698894.1"/>
    <property type="molecule type" value="Genomic_DNA"/>
</dbReference>
<gene>
    <name evidence="2" type="ORF">RHS03_07493</name>
</gene>
<feature type="non-terminal residue" evidence="2">
    <location>
        <position position="1129"/>
    </location>
</feature>
<feature type="compositionally biased region" description="Polar residues" evidence="1">
    <location>
        <begin position="450"/>
        <end position="461"/>
    </location>
</feature>
<accession>A0A8H7LUI7</accession>
<dbReference type="Gene3D" id="2.40.70.10">
    <property type="entry name" value="Acid Proteases"/>
    <property type="match status" value="1"/>
</dbReference>
<dbReference type="CDD" id="cd00303">
    <property type="entry name" value="retropepsin_like"/>
    <property type="match status" value="1"/>
</dbReference>
<organism evidence="2 3">
    <name type="scientific">Rhizoctonia solani</name>
    <dbReference type="NCBI Taxonomy" id="456999"/>
    <lineage>
        <taxon>Eukaryota</taxon>
        <taxon>Fungi</taxon>
        <taxon>Dikarya</taxon>
        <taxon>Basidiomycota</taxon>
        <taxon>Agaricomycotina</taxon>
        <taxon>Agaricomycetes</taxon>
        <taxon>Cantharellales</taxon>
        <taxon>Ceratobasidiaceae</taxon>
        <taxon>Rhizoctonia</taxon>
    </lineage>
</organism>
<feature type="region of interest" description="Disordered" evidence="1">
    <location>
        <begin position="913"/>
        <end position="955"/>
    </location>
</feature>
<sequence length="1129" mass="127106">MLSYIDLYYLASSGKIAHMHSASQRRALDNTSQRPRERNGRFASFNPHTTSSLARGTRAVSQPTAPPNIQPPRAPTSRHTPLPGLHASSPGRSTEPSPLSILSSLPAESPVLVDEDLPSDLEDTLDQTRTNIRPGTPRSPKAESPRQLKLESISPEVKPAPTPPISPTGIAPPPLGYAATSAMAVHSSKAAARASAIKSLNALGQFEDNGWPMKEAEYRRKFKYLTTDCTDKVKAELWYMNLAYKGPAFYWYHELIKTEQGKELARKWSMLEPEVEKRWNTLAIDLKAFKKRTRNKWEARTFDIDPMLKGLQNPALGIKPHLEWATYHKALGLCVKTGNAERVANTLCILLAYIINLLPDTDQYNKDFDQLMTDLGNLSSSRLLHAYKTWVAVKAMCKLAVKNPQIPRIYSSPAPTTRQRQSHQTLAPPPKKHVHFQAPPIPSTRGVSLPPQQLANPTTATMPIRHQLAPLQRAFTRDQPPHTKPEPPELPPRARSTSREPSKRPAASRSTSARPQNRATEDTPEAQQAYQLQLADWLWRHPSGLAPLNDPPPLTPGTYKQTTKLCIKCACGNHTALLCPSIKSISKVERSYRLRVLYRLKKAPAPMRVFDQYLLDIGAKEEELEAEALEHEQGNNGLESKEARQWPMKIEVAVTNMGEKIGRSIWGTVDGGAMLCVLDAVLWAQFEHFVGQLRPLQVVCQMANGARVTSMGTAVLEIEYQGHHWPITFEVLDLGGAFELLIGKDWLSINGAKQDFLTDTLSLLSAGQTIYLKNANPEYIQSPIVSKSNKIAPAEETKTERPLEPVEKNQLAKSIHEVKKEEKGKEGNHQLRREKRERNLFWVSEQGLRMMEEIVGMETMDNRESKDGKTLKESWGEVGQELEEERQREIMHIDRKPKAETTDHLRQVLQRAKRAKIRKAGPAELMTLESKQEQRQATISQPPLPESERRSNPFNPRRVAEIQSRVKLGEDLTDKQKGRIKNILGEFADRCHRRRYSPKKVGQKKLTEPQRKALYEMLDELERARIVQRVTQDQVIAVSPISLVPKPASTSAPSIRLLQQMANSECRKYGIPLKYPEVGFYEGPTGTEPQTQPAKWRLVQNFATVNRYTQVKPFPMGDLFTKQQAVAGH</sequence>
<feature type="compositionally biased region" description="Basic and acidic residues" evidence="1">
    <location>
        <begin position="814"/>
        <end position="832"/>
    </location>
</feature>
<dbReference type="OrthoDB" id="3363652at2759"/>
<feature type="compositionally biased region" description="Polar residues" evidence="1">
    <location>
        <begin position="413"/>
        <end position="425"/>
    </location>
</feature>
<feature type="region of interest" description="Disordered" evidence="1">
    <location>
        <begin position="121"/>
        <end position="164"/>
    </location>
</feature>
<feature type="region of interest" description="Disordered" evidence="1">
    <location>
        <begin position="410"/>
        <end position="463"/>
    </location>
</feature>
<feature type="compositionally biased region" description="Polar residues" evidence="1">
    <location>
        <begin position="21"/>
        <end position="33"/>
    </location>
</feature>
<feature type="compositionally biased region" description="Low complexity" evidence="1">
    <location>
        <begin position="93"/>
        <end position="102"/>
    </location>
</feature>
<evidence type="ECO:0000256" key="1">
    <source>
        <dbReference type="SAM" id="MobiDB-lite"/>
    </source>
</evidence>
<dbReference type="AlphaFoldDB" id="A0A8H7LUI7"/>
<dbReference type="Proteomes" id="UP000602905">
    <property type="component" value="Unassembled WGS sequence"/>
</dbReference>
<feature type="region of interest" description="Disordered" evidence="1">
    <location>
        <begin position="476"/>
        <end position="527"/>
    </location>
</feature>
<evidence type="ECO:0000313" key="2">
    <source>
        <dbReference type="EMBL" id="KAF8698894.1"/>
    </source>
</evidence>
<reference evidence="2" key="1">
    <citation type="submission" date="2020-09" db="EMBL/GenBank/DDBJ databases">
        <title>Comparative genome analyses of four rice-infecting Rhizoctonia solani isolates reveal extensive enrichment of homogalacturonan modification genes.</title>
        <authorList>
            <person name="Lee D.-Y."/>
            <person name="Jeon J."/>
            <person name="Kim K.-T."/>
            <person name="Cheong K."/>
            <person name="Song H."/>
            <person name="Choi G."/>
            <person name="Ko J."/>
            <person name="Opiyo S.O."/>
            <person name="Zuo S."/>
            <person name="Madhav S."/>
            <person name="Lee Y.-H."/>
            <person name="Wang G.-L."/>
        </authorList>
    </citation>
    <scope>NUCLEOTIDE SEQUENCE</scope>
    <source>
        <strain evidence="2">AG1-IA WGL</strain>
    </source>
</reference>